<dbReference type="EMBL" id="UHIO01000001">
    <property type="protein sequence ID" value="SUP41771.1"/>
    <property type="molecule type" value="Genomic_DNA"/>
</dbReference>
<feature type="transmembrane region" description="Helical" evidence="6">
    <location>
        <begin position="18"/>
        <end position="39"/>
    </location>
</feature>
<accession>A0A380NKL2</accession>
<dbReference type="PANTHER" id="PTHR30238:SF4">
    <property type="entry name" value="SLL1022 PROTEIN"/>
    <property type="match status" value="1"/>
</dbReference>
<dbReference type="Proteomes" id="UP000255367">
    <property type="component" value="Unassembled WGS sequence"/>
</dbReference>
<evidence type="ECO:0000256" key="1">
    <source>
        <dbReference type="ARBA" id="ARBA00004141"/>
    </source>
</evidence>
<reference evidence="7 8" key="1">
    <citation type="submission" date="2018-06" db="EMBL/GenBank/DDBJ databases">
        <authorList>
            <consortium name="Pathogen Informatics"/>
            <person name="Doyle S."/>
        </authorList>
    </citation>
    <scope>NUCLEOTIDE SEQUENCE [LARGE SCALE GENOMIC DNA]</scope>
    <source>
        <strain evidence="7 8">NCTC12020</strain>
    </source>
</reference>
<keyword evidence="8" id="KW-1185">Reference proteome</keyword>
<evidence type="ECO:0000256" key="3">
    <source>
        <dbReference type="ARBA" id="ARBA00022692"/>
    </source>
</evidence>
<feature type="transmembrane region" description="Helical" evidence="6">
    <location>
        <begin position="60"/>
        <end position="80"/>
    </location>
</feature>
<feature type="transmembrane region" description="Helical" evidence="6">
    <location>
        <begin position="86"/>
        <end position="102"/>
    </location>
</feature>
<dbReference type="NCBIfam" id="TIGR03717">
    <property type="entry name" value="R_switched_YjbE"/>
    <property type="match status" value="1"/>
</dbReference>
<evidence type="ECO:0000256" key="6">
    <source>
        <dbReference type="SAM" id="Phobius"/>
    </source>
</evidence>
<evidence type="ECO:0000313" key="8">
    <source>
        <dbReference type="Proteomes" id="UP000255367"/>
    </source>
</evidence>
<evidence type="ECO:0000256" key="4">
    <source>
        <dbReference type="ARBA" id="ARBA00022989"/>
    </source>
</evidence>
<dbReference type="InterPro" id="IPR005496">
    <property type="entry name" value="Integral_membrane_TerC"/>
</dbReference>
<keyword evidence="4 6" id="KW-1133">Transmembrane helix</keyword>
<proteinExistence type="inferred from homology"/>
<dbReference type="InterPro" id="IPR022301">
    <property type="entry name" value="Integral_membrane_YjbE"/>
</dbReference>
<evidence type="ECO:0000256" key="5">
    <source>
        <dbReference type="ARBA" id="ARBA00023136"/>
    </source>
</evidence>
<dbReference type="Pfam" id="PF03741">
    <property type="entry name" value="TerC"/>
    <property type="match status" value="1"/>
</dbReference>
<protein>
    <submittedName>
        <fullName evidence="7">Integral membrane protein, YjbE family</fullName>
    </submittedName>
</protein>
<keyword evidence="3 6" id="KW-0812">Transmembrane</keyword>
<comment type="subcellular location">
    <subcellularLocation>
        <location evidence="1">Membrane</location>
        <topology evidence="1">Multi-pass membrane protein</topology>
    </subcellularLocation>
</comment>
<evidence type="ECO:0000313" key="7">
    <source>
        <dbReference type="EMBL" id="SUP41771.1"/>
    </source>
</evidence>
<feature type="transmembrane region" description="Helical" evidence="6">
    <location>
        <begin position="179"/>
        <end position="198"/>
    </location>
</feature>
<gene>
    <name evidence="7" type="ORF">NCTC12020_00665</name>
</gene>
<evidence type="ECO:0000256" key="2">
    <source>
        <dbReference type="ARBA" id="ARBA00007511"/>
    </source>
</evidence>
<dbReference type="PANTHER" id="PTHR30238">
    <property type="entry name" value="MEMBRANE BOUND PREDICTED REDOX MODULATOR"/>
    <property type="match status" value="1"/>
</dbReference>
<feature type="transmembrane region" description="Helical" evidence="6">
    <location>
        <begin position="210"/>
        <end position="228"/>
    </location>
</feature>
<dbReference type="AlphaFoldDB" id="A0A380NKL2"/>
<keyword evidence="5 6" id="KW-0472">Membrane</keyword>
<name>A0A380NKL2_9FIRM</name>
<organism evidence="7 8">
    <name type="scientific">Veillonella criceti</name>
    <dbReference type="NCBI Taxonomy" id="103891"/>
    <lineage>
        <taxon>Bacteria</taxon>
        <taxon>Bacillati</taxon>
        <taxon>Bacillota</taxon>
        <taxon>Negativicutes</taxon>
        <taxon>Veillonellales</taxon>
        <taxon>Veillonellaceae</taxon>
        <taxon>Veillonella</taxon>
    </lineage>
</organism>
<dbReference type="GO" id="GO:0016020">
    <property type="term" value="C:membrane"/>
    <property type="evidence" value="ECO:0007669"/>
    <property type="project" value="UniProtKB-SubCell"/>
</dbReference>
<comment type="similarity">
    <text evidence="2">Belongs to the TerC family.</text>
</comment>
<sequence>MRLRYIEKLKTGVLNLELFTAAGLMAIAKIIVIDILLAGDNAIVIGMAAKNLQDKHRKQAIFWGTFGAIALRLIMAFLFIEAINNIPGLRLVGGILLLWIGYKLMANSESSHNIEAKSNLRDAIITIVIADGIMGIDNVIGVVGAAEGHMGLVLAGILITVPIIIWGSTLFVKLIDKYPAILFFGGGILGWIGGEMIHSDKYVFDYIDPITLPFKIGCIVLVVGAALIQRKLTANKSTQE</sequence>
<feature type="transmembrane region" description="Helical" evidence="6">
    <location>
        <begin position="123"/>
        <end position="146"/>
    </location>
</feature>
<dbReference type="OrthoDB" id="5295733at2"/>
<feature type="transmembrane region" description="Helical" evidence="6">
    <location>
        <begin position="152"/>
        <end position="172"/>
    </location>
</feature>